<feature type="transmembrane region" description="Helical" evidence="7">
    <location>
        <begin position="294"/>
        <end position="313"/>
    </location>
</feature>
<dbReference type="Proteomes" id="UP000619479">
    <property type="component" value="Unassembled WGS sequence"/>
</dbReference>
<reference evidence="9" key="1">
    <citation type="submission" date="2021-01" db="EMBL/GenBank/DDBJ databases">
        <title>Whole genome shotgun sequence of Actinoplanes cyaneus NBRC 14990.</title>
        <authorList>
            <person name="Komaki H."/>
            <person name="Tamura T."/>
        </authorList>
    </citation>
    <scope>NUCLEOTIDE SEQUENCE</scope>
    <source>
        <strain evidence="9">NBRC 14990</strain>
    </source>
</reference>
<dbReference type="InterPro" id="IPR050171">
    <property type="entry name" value="MFS_Transporters"/>
</dbReference>
<dbReference type="GO" id="GO:0022857">
    <property type="term" value="F:transmembrane transporter activity"/>
    <property type="evidence" value="ECO:0007669"/>
    <property type="project" value="InterPro"/>
</dbReference>
<keyword evidence="10" id="KW-1185">Reference proteome</keyword>
<dbReference type="GO" id="GO:0005886">
    <property type="term" value="C:plasma membrane"/>
    <property type="evidence" value="ECO:0007669"/>
    <property type="project" value="UniProtKB-SubCell"/>
</dbReference>
<dbReference type="PANTHER" id="PTHR23517:SF13">
    <property type="entry name" value="MAJOR FACILITATOR SUPERFAMILY MFS_1"/>
    <property type="match status" value="1"/>
</dbReference>
<evidence type="ECO:0000256" key="1">
    <source>
        <dbReference type="ARBA" id="ARBA00004651"/>
    </source>
</evidence>
<dbReference type="PANTHER" id="PTHR23517">
    <property type="entry name" value="RESISTANCE PROTEIN MDTM, PUTATIVE-RELATED-RELATED"/>
    <property type="match status" value="1"/>
</dbReference>
<dbReference type="SUPFAM" id="SSF103473">
    <property type="entry name" value="MFS general substrate transporter"/>
    <property type="match status" value="1"/>
</dbReference>
<keyword evidence="6 7" id="KW-0472">Membrane</keyword>
<feature type="domain" description="Major facilitator superfamily (MFS) profile" evidence="8">
    <location>
        <begin position="1"/>
        <end position="411"/>
    </location>
</feature>
<name>A0A919IQR1_9ACTN</name>
<feature type="transmembrane region" description="Helical" evidence="7">
    <location>
        <begin position="88"/>
        <end position="106"/>
    </location>
</feature>
<keyword evidence="5 7" id="KW-1133">Transmembrane helix</keyword>
<proteinExistence type="predicted"/>
<dbReference type="InterPro" id="IPR011701">
    <property type="entry name" value="MFS"/>
</dbReference>
<evidence type="ECO:0000313" key="9">
    <source>
        <dbReference type="EMBL" id="GID69266.1"/>
    </source>
</evidence>
<organism evidence="9 10">
    <name type="scientific">Actinoplanes cyaneus</name>
    <dbReference type="NCBI Taxonomy" id="52696"/>
    <lineage>
        <taxon>Bacteria</taxon>
        <taxon>Bacillati</taxon>
        <taxon>Actinomycetota</taxon>
        <taxon>Actinomycetes</taxon>
        <taxon>Micromonosporales</taxon>
        <taxon>Micromonosporaceae</taxon>
        <taxon>Actinoplanes</taxon>
    </lineage>
</organism>
<evidence type="ECO:0000259" key="8">
    <source>
        <dbReference type="PROSITE" id="PS50850"/>
    </source>
</evidence>
<evidence type="ECO:0000313" key="10">
    <source>
        <dbReference type="Proteomes" id="UP000619479"/>
    </source>
</evidence>
<comment type="subcellular location">
    <subcellularLocation>
        <location evidence="1">Cell membrane</location>
        <topology evidence="1">Multi-pass membrane protein</topology>
    </subcellularLocation>
</comment>
<dbReference type="Gene3D" id="1.20.1250.20">
    <property type="entry name" value="MFS general substrate transporter like domains"/>
    <property type="match status" value="1"/>
</dbReference>
<gene>
    <name evidence="9" type="ORF">Acy02nite_71470</name>
</gene>
<dbReference type="AlphaFoldDB" id="A0A919IQR1"/>
<feature type="transmembrane region" description="Helical" evidence="7">
    <location>
        <begin position="152"/>
        <end position="173"/>
    </location>
</feature>
<feature type="transmembrane region" description="Helical" evidence="7">
    <location>
        <begin position="351"/>
        <end position="371"/>
    </location>
</feature>
<dbReference type="PROSITE" id="PS50850">
    <property type="entry name" value="MFS"/>
    <property type="match status" value="1"/>
</dbReference>
<dbReference type="Pfam" id="PF07690">
    <property type="entry name" value="MFS_1"/>
    <property type="match status" value="1"/>
</dbReference>
<dbReference type="PROSITE" id="PS00216">
    <property type="entry name" value="SUGAR_TRANSPORT_1"/>
    <property type="match status" value="1"/>
</dbReference>
<feature type="transmembrane region" description="Helical" evidence="7">
    <location>
        <begin position="29"/>
        <end position="46"/>
    </location>
</feature>
<evidence type="ECO:0000256" key="6">
    <source>
        <dbReference type="ARBA" id="ARBA00023136"/>
    </source>
</evidence>
<protein>
    <submittedName>
        <fullName evidence="9">MFS transporter</fullName>
    </submittedName>
</protein>
<evidence type="ECO:0000256" key="7">
    <source>
        <dbReference type="SAM" id="Phobius"/>
    </source>
</evidence>
<dbReference type="RefSeq" id="WP_203751357.1">
    <property type="nucleotide sequence ID" value="NZ_BAAAUC010000010.1"/>
</dbReference>
<feature type="transmembrane region" description="Helical" evidence="7">
    <location>
        <begin position="58"/>
        <end position="76"/>
    </location>
</feature>
<dbReference type="InterPro" id="IPR036259">
    <property type="entry name" value="MFS_trans_sf"/>
</dbReference>
<feature type="transmembrane region" description="Helical" evidence="7">
    <location>
        <begin position="383"/>
        <end position="403"/>
    </location>
</feature>
<dbReference type="InterPro" id="IPR005829">
    <property type="entry name" value="Sugar_transporter_CS"/>
</dbReference>
<keyword evidence="3" id="KW-1003">Cell membrane</keyword>
<keyword evidence="4 7" id="KW-0812">Transmembrane</keyword>
<feature type="transmembrane region" description="Helical" evidence="7">
    <location>
        <begin position="227"/>
        <end position="250"/>
    </location>
</feature>
<accession>A0A919IQR1</accession>
<feature type="transmembrane region" description="Helical" evidence="7">
    <location>
        <begin position="262"/>
        <end position="282"/>
    </location>
</feature>
<evidence type="ECO:0000256" key="2">
    <source>
        <dbReference type="ARBA" id="ARBA00022448"/>
    </source>
</evidence>
<dbReference type="InterPro" id="IPR020846">
    <property type="entry name" value="MFS_dom"/>
</dbReference>
<keyword evidence="2" id="KW-0813">Transport</keyword>
<feature type="transmembrane region" description="Helical" evidence="7">
    <location>
        <begin position="319"/>
        <end position="339"/>
    </location>
</feature>
<feature type="transmembrane region" description="Helical" evidence="7">
    <location>
        <begin position="179"/>
        <end position="197"/>
    </location>
</feature>
<feature type="transmembrane region" description="Helical" evidence="7">
    <location>
        <begin position="112"/>
        <end position="131"/>
    </location>
</feature>
<comment type="caution">
    <text evidence="9">The sequence shown here is derived from an EMBL/GenBank/DDBJ whole genome shotgun (WGS) entry which is preliminary data.</text>
</comment>
<evidence type="ECO:0000256" key="5">
    <source>
        <dbReference type="ARBA" id="ARBA00022989"/>
    </source>
</evidence>
<sequence>MTQNAFAVRGADSPRDLPALTRRSWQRPAAGAFVVAWGANMFAALLQTYRADLSEVQVLGLFGAYAVGLIPALLIMARLSDRLGRRRVLLTALLLAALGSATILLAHGAFAVILAGRIIVGISAGAAFGPATAWIKELSDATGPAGEGPRRAAVALTAGFAAGPLLSGAVVQWLPSPQITSYLIHLVLVAAVLPFVAKAPEPETTRGAGDPAEPARGSVRQVLTSRIFLTAVVPTAPWVFGAATVALAALPVLVPLGHYGPIGSGVAAAITLGTGIAVQPWARRLTRRSTAAPFRVGVTAVIAGMLAAAATAATAAPALLLVSTVLLGSAYGFLLVSGLQLMEALARRDDIATLVAVFYALTYLGFSFPVLVQELGGRWSPAVVLTAGAVLGVLGLAATLVAWPPRRRAAR</sequence>
<dbReference type="EMBL" id="BOMH01000059">
    <property type="protein sequence ID" value="GID69266.1"/>
    <property type="molecule type" value="Genomic_DNA"/>
</dbReference>
<evidence type="ECO:0000256" key="3">
    <source>
        <dbReference type="ARBA" id="ARBA00022475"/>
    </source>
</evidence>
<evidence type="ECO:0000256" key="4">
    <source>
        <dbReference type="ARBA" id="ARBA00022692"/>
    </source>
</evidence>